<proteinExistence type="predicted"/>
<evidence type="ECO:0000313" key="1">
    <source>
        <dbReference type="EMBL" id="GAH85327.1"/>
    </source>
</evidence>
<organism evidence="1">
    <name type="scientific">marine sediment metagenome</name>
    <dbReference type="NCBI Taxonomy" id="412755"/>
    <lineage>
        <taxon>unclassified sequences</taxon>
        <taxon>metagenomes</taxon>
        <taxon>ecological metagenomes</taxon>
    </lineage>
</organism>
<accession>X1IUD5</accession>
<evidence type="ECO:0008006" key="2">
    <source>
        <dbReference type="Google" id="ProtNLM"/>
    </source>
</evidence>
<gene>
    <name evidence="1" type="ORF">S03H2_67004</name>
</gene>
<sequence length="49" mass="5719">MSKMVDFGKRDEKCPKCDSDLIDGNDFHTGEDYIRCSNPKCNYFHSWGK</sequence>
<dbReference type="AlphaFoldDB" id="X1IUD5"/>
<comment type="caution">
    <text evidence="1">The sequence shown here is derived from an EMBL/GenBank/DDBJ whole genome shotgun (WGS) entry which is preliminary data.</text>
</comment>
<name>X1IUD5_9ZZZZ</name>
<reference evidence="1" key="1">
    <citation type="journal article" date="2014" name="Front. Microbiol.">
        <title>High frequency of phylogenetically diverse reductive dehalogenase-homologous genes in deep subseafloor sedimentary metagenomes.</title>
        <authorList>
            <person name="Kawai M."/>
            <person name="Futagami T."/>
            <person name="Toyoda A."/>
            <person name="Takaki Y."/>
            <person name="Nishi S."/>
            <person name="Hori S."/>
            <person name="Arai W."/>
            <person name="Tsubouchi T."/>
            <person name="Morono Y."/>
            <person name="Uchiyama I."/>
            <person name="Ito T."/>
            <person name="Fujiyama A."/>
            <person name="Inagaki F."/>
            <person name="Takami H."/>
        </authorList>
    </citation>
    <scope>NUCLEOTIDE SEQUENCE</scope>
    <source>
        <strain evidence="1">Expedition CK06-06</strain>
    </source>
</reference>
<protein>
    <recommendedName>
        <fullName evidence="2">DNA topoisomerase type IA zn finger domain-containing protein</fullName>
    </recommendedName>
</protein>
<dbReference type="EMBL" id="BARU01043809">
    <property type="protein sequence ID" value="GAH85327.1"/>
    <property type="molecule type" value="Genomic_DNA"/>
</dbReference>